<evidence type="ECO:0000313" key="1">
    <source>
        <dbReference type="EMBL" id="KAL0114534.1"/>
    </source>
</evidence>
<dbReference type="AlphaFoldDB" id="A0AAW2FEZ6"/>
<organism evidence="1 2">
    <name type="scientific">Cardiocondyla obscurior</name>
    <dbReference type="NCBI Taxonomy" id="286306"/>
    <lineage>
        <taxon>Eukaryota</taxon>
        <taxon>Metazoa</taxon>
        <taxon>Ecdysozoa</taxon>
        <taxon>Arthropoda</taxon>
        <taxon>Hexapoda</taxon>
        <taxon>Insecta</taxon>
        <taxon>Pterygota</taxon>
        <taxon>Neoptera</taxon>
        <taxon>Endopterygota</taxon>
        <taxon>Hymenoptera</taxon>
        <taxon>Apocrita</taxon>
        <taxon>Aculeata</taxon>
        <taxon>Formicoidea</taxon>
        <taxon>Formicidae</taxon>
        <taxon>Myrmicinae</taxon>
        <taxon>Cardiocondyla</taxon>
    </lineage>
</organism>
<accession>A0AAW2FEZ6</accession>
<reference evidence="1 2" key="1">
    <citation type="submission" date="2023-03" db="EMBL/GenBank/DDBJ databases">
        <title>High recombination rates correlate with genetic variation in Cardiocondyla obscurior ants.</title>
        <authorList>
            <person name="Errbii M."/>
        </authorList>
    </citation>
    <scope>NUCLEOTIDE SEQUENCE [LARGE SCALE GENOMIC DNA]</scope>
    <source>
        <strain evidence="1">Alpha-2009</strain>
        <tissue evidence="1">Whole body</tissue>
    </source>
</reference>
<evidence type="ECO:0000313" key="2">
    <source>
        <dbReference type="Proteomes" id="UP001430953"/>
    </source>
</evidence>
<gene>
    <name evidence="1" type="ORF">PUN28_011671</name>
</gene>
<sequence>MILKNTTQFILMLHKRERRMSRRGDRFPFRNVYSKSRGKVTRVRDPIQLSFAQQGQLVIAQGIPINQPALWYDQPSRERSEGDGDGEVRLQVSHEYTAQPFAETVGSIPVVDLLSSTH</sequence>
<protein>
    <submittedName>
        <fullName evidence="1">Uncharacterized protein</fullName>
    </submittedName>
</protein>
<comment type="caution">
    <text evidence="1">The sequence shown here is derived from an EMBL/GenBank/DDBJ whole genome shotgun (WGS) entry which is preliminary data.</text>
</comment>
<keyword evidence="2" id="KW-1185">Reference proteome</keyword>
<dbReference type="Proteomes" id="UP001430953">
    <property type="component" value="Unassembled WGS sequence"/>
</dbReference>
<name>A0AAW2FEZ6_9HYME</name>
<dbReference type="EMBL" id="JADYXP020000011">
    <property type="protein sequence ID" value="KAL0114534.1"/>
    <property type="molecule type" value="Genomic_DNA"/>
</dbReference>
<proteinExistence type="predicted"/>